<reference evidence="1 2" key="1">
    <citation type="submission" date="2016-06" db="EMBL/GenBank/DDBJ databases">
        <title>Complete genome sequence of Streptomyces griseochromogenes ATCC 14511, the Blasticidin S producer.</title>
        <authorList>
            <person name="Wu L."/>
        </authorList>
    </citation>
    <scope>NUCLEOTIDE SEQUENCE [LARGE SCALE GENOMIC DNA]</scope>
    <source>
        <strain evidence="1 2">ATCC 14511</strain>
    </source>
</reference>
<dbReference type="KEGG" id="sgs:AVL59_01820"/>
<dbReference type="EMBL" id="CP016279">
    <property type="protein sequence ID" value="ANP48476.1"/>
    <property type="molecule type" value="Genomic_DNA"/>
</dbReference>
<organism evidence="1 2">
    <name type="scientific">Streptomyces griseochromogenes</name>
    <dbReference type="NCBI Taxonomy" id="68214"/>
    <lineage>
        <taxon>Bacteria</taxon>
        <taxon>Bacillati</taxon>
        <taxon>Actinomycetota</taxon>
        <taxon>Actinomycetes</taxon>
        <taxon>Kitasatosporales</taxon>
        <taxon>Streptomycetaceae</taxon>
        <taxon>Streptomyces</taxon>
    </lineage>
</organism>
<dbReference type="AlphaFoldDB" id="A0A1B1APJ1"/>
<accession>A0A1B1APJ1</accession>
<protein>
    <submittedName>
        <fullName evidence="1">Uncharacterized protein</fullName>
    </submittedName>
</protein>
<evidence type="ECO:0000313" key="1">
    <source>
        <dbReference type="EMBL" id="ANP48476.1"/>
    </source>
</evidence>
<name>A0A1B1APJ1_9ACTN</name>
<gene>
    <name evidence="1" type="ORF">AVL59_01820</name>
</gene>
<evidence type="ECO:0000313" key="2">
    <source>
        <dbReference type="Proteomes" id="UP000092659"/>
    </source>
</evidence>
<sequence length="156" mass="16889">MAGWGRKRRVLVAVIVAVPALVLVWLGVEVVTFAISFSEMGSPQKAPCAEALAFGGAKLPKEAHAAHCTVETWLDTSYDASFRMPREGVRDWLRAAYPHAPETDTEYCDDGVDLCLRLNGEGEHAPPAGAEADAVLVDVTYEGPDRALVRFMAFTV</sequence>
<dbReference type="Proteomes" id="UP000092659">
    <property type="component" value="Chromosome"/>
</dbReference>
<proteinExistence type="predicted"/>